<dbReference type="Gene3D" id="3.30.70.1060">
    <property type="entry name" value="Dimeric alpha+beta barrel"/>
    <property type="match status" value="1"/>
</dbReference>
<evidence type="ECO:0000313" key="3">
    <source>
        <dbReference type="EMBL" id="RWR08422.1"/>
    </source>
</evidence>
<dbReference type="EMBL" id="QYTU02000025">
    <property type="protein sequence ID" value="RWR08422.1"/>
    <property type="molecule type" value="Genomic_DNA"/>
</dbReference>
<evidence type="ECO:0000256" key="1">
    <source>
        <dbReference type="ARBA" id="ARBA00007689"/>
    </source>
</evidence>
<comment type="caution">
    <text evidence="3">The sequence shown here is derived from an EMBL/GenBank/DDBJ whole genome shotgun (WGS) entry which is preliminary data.</text>
</comment>
<dbReference type="OrthoDB" id="162319at2"/>
<gene>
    <name evidence="3" type="ORF">D4N35_011640</name>
</gene>
<dbReference type="SUPFAM" id="SSF54909">
    <property type="entry name" value="Dimeric alpha+beta barrel"/>
    <property type="match status" value="1"/>
</dbReference>
<dbReference type="InterPro" id="IPR005545">
    <property type="entry name" value="YCII"/>
</dbReference>
<dbReference type="Pfam" id="PF03795">
    <property type="entry name" value="YCII"/>
    <property type="match status" value="1"/>
</dbReference>
<name>A0A443IPL9_9BACI</name>
<evidence type="ECO:0000313" key="4">
    <source>
        <dbReference type="Proteomes" id="UP000273811"/>
    </source>
</evidence>
<proteinExistence type="inferred from homology"/>
<dbReference type="AlphaFoldDB" id="A0A443IPL9"/>
<comment type="similarity">
    <text evidence="1">Belongs to the YciI family.</text>
</comment>
<dbReference type="PANTHER" id="PTHR37828:SF1">
    <property type="entry name" value="YCII-RELATED DOMAIN-CONTAINING PROTEIN"/>
    <property type="match status" value="1"/>
</dbReference>
<keyword evidence="4" id="KW-1185">Reference proteome</keyword>
<reference evidence="3" key="1">
    <citation type="submission" date="2018-12" db="EMBL/GenBank/DDBJ databases">
        <authorList>
            <person name="Sun L."/>
            <person name="Chen Z."/>
        </authorList>
    </citation>
    <scope>NUCLEOTIDE SEQUENCE [LARGE SCALE GENOMIC DNA]</scope>
    <source>
        <strain evidence="3">DSM 16012</strain>
    </source>
</reference>
<organism evidence="3 4">
    <name type="scientific">Siminovitchia fortis</name>
    <dbReference type="NCBI Taxonomy" id="254758"/>
    <lineage>
        <taxon>Bacteria</taxon>
        <taxon>Bacillati</taxon>
        <taxon>Bacillota</taxon>
        <taxon>Bacilli</taxon>
        <taxon>Bacillales</taxon>
        <taxon>Bacillaceae</taxon>
        <taxon>Siminovitchia</taxon>
    </lineage>
</organism>
<dbReference type="Proteomes" id="UP000273811">
    <property type="component" value="Unassembled WGS sequence"/>
</dbReference>
<protein>
    <recommendedName>
        <fullName evidence="2">YCII-related domain-containing protein</fullName>
    </recommendedName>
</protein>
<accession>A0A443IPL9</accession>
<evidence type="ECO:0000259" key="2">
    <source>
        <dbReference type="Pfam" id="PF03795"/>
    </source>
</evidence>
<dbReference type="RefSeq" id="WP_120073753.1">
    <property type="nucleotide sequence ID" value="NZ_CP126113.1"/>
</dbReference>
<feature type="domain" description="YCII-related" evidence="2">
    <location>
        <begin position="5"/>
        <end position="82"/>
    </location>
</feature>
<dbReference type="InterPro" id="IPR011008">
    <property type="entry name" value="Dimeric_a/b-barrel"/>
</dbReference>
<sequence>MNYIVALMKTVDKAKDNEILEEHIEYLNRQIEKGNILAKGPFTDHSGGFIIFGVKTMEEAQQIAGQDPAALNKTREFTFKEWKCSIEIDTKGIMHD</sequence>
<dbReference type="PANTHER" id="PTHR37828">
    <property type="entry name" value="GSR2449 PROTEIN"/>
    <property type="match status" value="1"/>
</dbReference>